<evidence type="ECO:0000256" key="15">
    <source>
        <dbReference type="ARBA" id="ARBA00082108"/>
    </source>
</evidence>
<evidence type="ECO:0000256" key="14">
    <source>
        <dbReference type="ARBA" id="ARBA00079184"/>
    </source>
</evidence>
<keyword evidence="8" id="KW-0805">Transcription regulation</keyword>
<evidence type="ECO:0000256" key="6">
    <source>
        <dbReference type="ARBA" id="ARBA00022786"/>
    </source>
</evidence>
<name>A0AAN7RQT0_MYCAM</name>
<comment type="catalytic activity">
    <reaction evidence="1">
        <text>S-ubiquitinyl-[E2 ubiquitin-conjugating enzyme]-L-cysteine + [acceptor protein]-L-lysine = [E2 ubiquitin-conjugating enzyme]-L-cysteine + N(6)-ubiquitinyl-[acceptor protein]-L-lysine.</text>
        <dbReference type="EC" id="2.3.2.27"/>
    </reaction>
</comment>
<dbReference type="Pfam" id="PF13923">
    <property type="entry name" value="zf-C3HC4_2"/>
    <property type="match status" value="1"/>
</dbReference>
<dbReference type="SMART" id="SM00184">
    <property type="entry name" value="RING"/>
    <property type="match status" value="1"/>
</dbReference>
<dbReference type="GO" id="GO:0006513">
    <property type="term" value="P:protein monoubiquitination"/>
    <property type="evidence" value="ECO:0007669"/>
    <property type="project" value="TreeGrafter"/>
</dbReference>
<keyword evidence="3" id="KW-0808">Transferase</keyword>
<evidence type="ECO:0000256" key="5">
    <source>
        <dbReference type="ARBA" id="ARBA00022771"/>
    </source>
</evidence>
<keyword evidence="7" id="KW-0862">Zinc</keyword>
<dbReference type="EC" id="2.3.2.27" evidence="2"/>
<protein>
    <recommendedName>
        <fullName evidence="10">E3 ubiquitin-protein ligase Topors</fullName>
        <ecNumber evidence="2">2.3.2.27</ecNumber>
    </recommendedName>
    <alternativeName>
        <fullName evidence="11">RING-type E3 ubiquitin transferase Topors</fullName>
    </alternativeName>
    <alternativeName>
        <fullName evidence="13">SUMO1-protein E3 ligase Topors</fullName>
    </alternativeName>
    <alternativeName>
        <fullName evidence="12">Topoisomerase I-binding RING finger protein</fullName>
    </alternativeName>
    <alternativeName>
        <fullName evidence="14">Topoisomerase I-binding arginine/serine-rich protein</fullName>
    </alternativeName>
    <alternativeName>
        <fullName evidence="15">Tumor suppressor p53-binding protein 3</fullName>
    </alternativeName>
</protein>
<dbReference type="InterPro" id="IPR013083">
    <property type="entry name" value="Znf_RING/FYVE/PHD"/>
</dbReference>
<dbReference type="FunFam" id="3.30.40.10:FF:000136">
    <property type="entry name" value="E3 ubiquitin-protein ligase Topors"/>
    <property type="match status" value="1"/>
</dbReference>
<evidence type="ECO:0000256" key="10">
    <source>
        <dbReference type="ARBA" id="ARBA00071236"/>
    </source>
</evidence>
<dbReference type="PANTHER" id="PTHR46077">
    <property type="entry name" value="E3 UBIQUITIN-PROTEIN LIGASE TOPORS"/>
    <property type="match status" value="1"/>
</dbReference>
<keyword evidence="9" id="KW-0804">Transcription</keyword>
<feature type="region of interest" description="Disordered" evidence="17">
    <location>
        <begin position="403"/>
        <end position="440"/>
    </location>
</feature>
<evidence type="ECO:0000313" key="20">
    <source>
        <dbReference type="Proteomes" id="UP001333110"/>
    </source>
</evidence>
<dbReference type="PANTHER" id="PTHR46077:SF1">
    <property type="entry name" value="TOP1 BINDING ARGININE_SERINE RICH PROTEIN, E3 UBIQUITIN LIGASE"/>
    <property type="match status" value="1"/>
</dbReference>
<evidence type="ECO:0000256" key="8">
    <source>
        <dbReference type="ARBA" id="ARBA00023015"/>
    </source>
</evidence>
<dbReference type="Gene3D" id="3.30.40.10">
    <property type="entry name" value="Zinc/RING finger domain, C3HC4 (zinc finger)"/>
    <property type="match status" value="1"/>
</dbReference>
<evidence type="ECO:0000256" key="4">
    <source>
        <dbReference type="ARBA" id="ARBA00022723"/>
    </source>
</evidence>
<comment type="caution">
    <text evidence="19">The sequence shown here is derived from an EMBL/GenBank/DDBJ whole genome shotgun (WGS) entry which is preliminary data.</text>
</comment>
<evidence type="ECO:0000256" key="7">
    <source>
        <dbReference type="ARBA" id="ARBA00022833"/>
    </source>
</evidence>
<feature type="compositionally biased region" description="Low complexity" evidence="17">
    <location>
        <begin position="294"/>
        <end position="316"/>
    </location>
</feature>
<feature type="compositionally biased region" description="Basic residues" evidence="17">
    <location>
        <begin position="639"/>
        <end position="650"/>
    </location>
</feature>
<evidence type="ECO:0000313" key="19">
    <source>
        <dbReference type="EMBL" id="KAK4816364.1"/>
    </source>
</evidence>
<dbReference type="InterPro" id="IPR017907">
    <property type="entry name" value="Znf_RING_CS"/>
</dbReference>
<reference evidence="19 20" key="1">
    <citation type="journal article" date="2023" name="J. Hered.">
        <title>Chromosome-level genome of the wood stork (Mycteria americana) provides insight into avian chromosome evolution.</title>
        <authorList>
            <person name="Flamio R. Jr."/>
            <person name="Ramstad K.M."/>
        </authorList>
    </citation>
    <scope>NUCLEOTIDE SEQUENCE [LARGE SCALE GENOMIC DNA]</scope>
    <source>
        <strain evidence="19">JAX WOST 10</strain>
    </source>
</reference>
<keyword evidence="20" id="KW-1185">Reference proteome</keyword>
<evidence type="ECO:0000256" key="17">
    <source>
        <dbReference type="SAM" id="MobiDB-lite"/>
    </source>
</evidence>
<dbReference type="InterPro" id="IPR001841">
    <property type="entry name" value="Znf_RING"/>
</dbReference>
<evidence type="ECO:0000256" key="3">
    <source>
        <dbReference type="ARBA" id="ARBA00022679"/>
    </source>
</evidence>
<organism evidence="19 20">
    <name type="scientific">Mycteria americana</name>
    <name type="common">Wood stork</name>
    <dbReference type="NCBI Taxonomy" id="33587"/>
    <lineage>
        <taxon>Eukaryota</taxon>
        <taxon>Metazoa</taxon>
        <taxon>Chordata</taxon>
        <taxon>Craniata</taxon>
        <taxon>Vertebrata</taxon>
        <taxon>Euteleostomi</taxon>
        <taxon>Archelosauria</taxon>
        <taxon>Archosauria</taxon>
        <taxon>Dinosauria</taxon>
        <taxon>Saurischia</taxon>
        <taxon>Theropoda</taxon>
        <taxon>Coelurosauria</taxon>
        <taxon>Aves</taxon>
        <taxon>Neognathae</taxon>
        <taxon>Neoaves</taxon>
        <taxon>Aequornithes</taxon>
        <taxon>Ciconiiformes</taxon>
        <taxon>Ciconiidae</taxon>
        <taxon>Mycteria</taxon>
    </lineage>
</organism>
<evidence type="ECO:0000259" key="18">
    <source>
        <dbReference type="PROSITE" id="PS50089"/>
    </source>
</evidence>
<dbReference type="GO" id="GO:0008630">
    <property type="term" value="P:intrinsic apoptotic signaling pathway in response to DNA damage"/>
    <property type="evidence" value="ECO:0007669"/>
    <property type="project" value="UniProtKB-ARBA"/>
</dbReference>
<evidence type="ECO:0000256" key="11">
    <source>
        <dbReference type="ARBA" id="ARBA00076856"/>
    </source>
</evidence>
<dbReference type="PROSITE" id="PS00518">
    <property type="entry name" value="ZF_RING_1"/>
    <property type="match status" value="1"/>
</dbReference>
<dbReference type="Proteomes" id="UP001333110">
    <property type="component" value="Unassembled WGS sequence"/>
</dbReference>
<proteinExistence type="predicted"/>
<dbReference type="GO" id="GO:0000209">
    <property type="term" value="P:protein polyubiquitination"/>
    <property type="evidence" value="ECO:0007669"/>
    <property type="project" value="TreeGrafter"/>
</dbReference>
<dbReference type="GO" id="GO:0008270">
    <property type="term" value="F:zinc ion binding"/>
    <property type="evidence" value="ECO:0007669"/>
    <property type="project" value="UniProtKB-KW"/>
</dbReference>
<keyword evidence="4" id="KW-0479">Metal-binding</keyword>
<keyword evidence="5 16" id="KW-0863">Zinc-finger</keyword>
<feature type="region of interest" description="Disordered" evidence="17">
    <location>
        <begin position="286"/>
        <end position="328"/>
    </location>
</feature>
<dbReference type="SUPFAM" id="SSF57850">
    <property type="entry name" value="RING/U-box"/>
    <property type="match status" value="1"/>
</dbReference>
<evidence type="ECO:0000256" key="16">
    <source>
        <dbReference type="PROSITE-ProRule" id="PRU00175"/>
    </source>
</evidence>
<gene>
    <name evidence="19" type="ORF">QYF61_015678</name>
</gene>
<evidence type="ECO:0000256" key="9">
    <source>
        <dbReference type="ARBA" id="ARBA00023163"/>
    </source>
</evidence>
<evidence type="ECO:0000256" key="1">
    <source>
        <dbReference type="ARBA" id="ARBA00000900"/>
    </source>
</evidence>
<dbReference type="PROSITE" id="PS50089">
    <property type="entry name" value="ZF_RING_2"/>
    <property type="match status" value="1"/>
</dbReference>
<dbReference type="CDD" id="cd23130">
    <property type="entry name" value="RING-HC_EHV1-like"/>
    <property type="match status" value="1"/>
</dbReference>
<accession>A0AAN7RQT0</accession>
<dbReference type="GO" id="GO:0061630">
    <property type="term" value="F:ubiquitin protein ligase activity"/>
    <property type="evidence" value="ECO:0007669"/>
    <property type="project" value="UniProtKB-EC"/>
</dbReference>
<dbReference type="EMBL" id="JAUNZN010000009">
    <property type="protein sequence ID" value="KAK4816364.1"/>
    <property type="molecule type" value="Genomic_DNA"/>
</dbReference>
<dbReference type="AlphaFoldDB" id="A0AAN7RQT0"/>
<feature type="region of interest" description="Disordered" evidence="17">
    <location>
        <begin position="549"/>
        <end position="667"/>
    </location>
</feature>
<feature type="domain" description="RING-type" evidence="18">
    <location>
        <begin position="337"/>
        <end position="376"/>
    </location>
</feature>
<evidence type="ECO:0000256" key="13">
    <source>
        <dbReference type="ARBA" id="ARBA00079040"/>
    </source>
</evidence>
<evidence type="ECO:0000256" key="12">
    <source>
        <dbReference type="ARBA" id="ARBA00076940"/>
    </source>
</evidence>
<keyword evidence="6" id="KW-0833">Ubl conjugation pathway</keyword>
<evidence type="ECO:0000256" key="2">
    <source>
        <dbReference type="ARBA" id="ARBA00012483"/>
    </source>
</evidence>
<dbReference type="GO" id="GO:0032391">
    <property type="term" value="C:photoreceptor connecting cilium"/>
    <property type="evidence" value="ECO:0007669"/>
    <property type="project" value="UniProtKB-ARBA"/>
</dbReference>
<sequence length="667" mass="71802">MCRPTSQPEGSQESTSITENNLPEGKCCPAPGLHLCSCSRGRCFQPGGLQGQPVPHRSAPQAWPPPHRTLCPHVPGLCSPTSLHCPVAPCQGRSPKKSNKGKRKVLCLGRDNPRHQHMRRAAWLESSLAEKTLEVLVGTPPITSQQCALATRTTNSVLGCIRRSFASRSRKVILRLCLALLRPHLEHCLQLWAPQYKREMHVLERVQQRAVEMSKALEHLSSEERLSELGLLSLVQRRLTGDLIDIEKGLKGGCKEDGVRLFPSGAWCPMTGEGILKSSLDMTLASGSRGNQEARSQQQSATPAAAAPEKGSSSSSPAPPSPPQRVESMDVELGNRCPVCLDSWDDAAYVMPCLHQFCYGCILRWAGSKPECPLCKRRVQSIVHSVRADDDFEEVVIRPSGLAAASAGTRQAGGEPRHPATHSPPRPVTPQPRAVESVPRAPVGGLQPDTWASLFDDHPALLQRFLPWLQQQLGLLFAEEPSTAVVLEDLILSVLGLFGLDEEVLLRLLEVSLQNRAATFVQQLINVAVQRCSGEAHRLLGLEDGHAAERREGSPAAAPPPAASRRGSPAPGPAPSSSPAGAGEVEHPGTSTAALRGGPSSPPDAPVPTHGEQEELQEDPGEAAAGASPPSRGRDRSRGGRRRPPKRRAGSSHDSSQPPKRPPRRQK</sequence>